<dbReference type="InterPro" id="IPR036378">
    <property type="entry name" value="FAS1_dom_sf"/>
</dbReference>
<sequence>MQIRFLLLPLLSFFLPTQAQETLECDDDVPLATYLSALLDSLFSAGLTTFEELIVTLSSTDSGYELLSTWPNSAITLLVPTDSAFSSAGYIPPFTDKTEWELTNLIALHTLQGNWGYGSLPNSPLNGIASSLLSLTSESNSTRSNGDGSGGGPYQVVIMNQGQNGEVVVRSILNNATSWDGTVDVENEGGNGLTVLPIDTVIPPPLSLSAALTQLGLNKFAQALNASSIGGPQSLETITSNGFTIFAPVDSAFGDGKISDTDLQNLYTTDYSLYSPFWYSSGTFSSLSMKSGQNLKVAYNWTGSYVEFDSGDGATILRSDIPITNGVLHVIDHLLLTPAGTSSTPSSSSASATPSGVVDVQNHPAPSTSSSAASNGSNSDGSNNSGATKIIPFTGLLGIFILCQMVLMSAL</sequence>
<dbReference type="PANTHER" id="PTHR10900:SF122">
    <property type="entry name" value="FAS1 DOMAIN-CONTAINING PROTEIN"/>
    <property type="match status" value="1"/>
</dbReference>
<feature type="compositionally biased region" description="Low complexity" evidence="1">
    <location>
        <begin position="367"/>
        <end position="383"/>
    </location>
</feature>
<feature type="region of interest" description="Disordered" evidence="1">
    <location>
        <begin position="340"/>
        <end position="383"/>
    </location>
</feature>
<dbReference type="InterPro" id="IPR000782">
    <property type="entry name" value="FAS1_domain"/>
</dbReference>
<dbReference type="Proteomes" id="UP000289152">
    <property type="component" value="Unassembled WGS sequence"/>
</dbReference>
<comment type="caution">
    <text evidence="4">The sequence shown here is derived from an EMBL/GenBank/DDBJ whole genome shotgun (WGS) entry which is preliminary data.</text>
</comment>
<dbReference type="PANTHER" id="PTHR10900">
    <property type="entry name" value="PERIOSTIN-RELATED"/>
    <property type="match status" value="1"/>
</dbReference>
<dbReference type="PROSITE" id="PS50213">
    <property type="entry name" value="FAS1"/>
    <property type="match status" value="1"/>
</dbReference>
<feature type="chain" id="PRO_5020994554" description="FAS1 domain-containing protein" evidence="2">
    <location>
        <begin position="20"/>
        <end position="411"/>
    </location>
</feature>
<evidence type="ECO:0000313" key="4">
    <source>
        <dbReference type="EMBL" id="RXK41179.1"/>
    </source>
</evidence>
<dbReference type="GO" id="GO:0016236">
    <property type="term" value="P:macroautophagy"/>
    <property type="evidence" value="ECO:0007669"/>
    <property type="project" value="TreeGrafter"/>
</dbReference>
<protein>
    <recommendedName>
        <fullName evidence="3">FAS1 domain-containing protein</fullName>
    </recommendedName>
</protein>
<dbReference type="SUPFAM" id="SSF82153">
    <property type="entry name" value="FAS1 domain"/>
    <property type="match status" value="2"/>
</dbReference>
<proteinExistence type="predicted"/>
<evidence type="ECO:0000313" key="5">
    <source>
        <dbReference type="Proteomes" id="UP000289152"/>
    </source>
</evidence>
<dbReference type="Pfam" id="PF02469">
    <property type="entry name" value="Fasciclin"/>
    <property type="match status" value="1"/>
</dbReference>
<dbReference type="EMBL" id="SDIL01000011">
    <property type="protein sequence ID" value="RXK41179.1"/>
    <property type="molecule type" value="Genomic_DNA"/>
</dbReference>
<feature type="compositionally biased region" description="Low complexity" evidence="1">
    <location>
        <begin position="340"/>
        <end position="356"/>
    </location>
</feature>
<feature type="signal peptide" evidence="2">
    <location>
        <begin position="1"/>
        <end position="19"/>
    </location>
</feature>
<dbReference type="SMART" id="SM00554">
    <property type="entry name" value="FAS1"/>
    <property type="match status" value="2"/>
</dbReference>
<name>A0A4Q1BT04_TREME</name>
<feature type="domain" description="FAS1" evidence="3">
    <location>
        <begin position="204"/>
        <end position="335"/>
    </location>
</feature>
<keyword evidence="2" id="KW-0732">Signal</keyword>
<evidence type="ECO:0000256" key="2">
    <source>
        <dbReference type="SAM" id="SignalP"/>
    </source>
</evidence>
<evidence type="ECO:0000259" key="3">
    <source>
        <dbReference type="PROSITE" id="PS50213"/>
    </source>
</evidence>
<dbReference type="GO" id="GO:0000329">
    <property type="term" value="C:fungal-type vacuole membrane"/>
    <property type="evidence" value="ECO:0007669"/>
    <property type="project" value="TreeGrafter"/>
</dbReference>
<dbReference type="InParanoid" id="A0A4Q1BT04"/>
<dbReference type="VEuPathDB" id="FungiDB:TREMEDRAFT_33998"/>
<keyword evidence="5" id="KW-1185">Reference proteome</keyword>
<dbReference type="OrthoDB" id="286301at2759"/>
<dbReference type="AlphaFoldDB" id="A0A4Q1BT04"/>
<reference evidence="4 5" key="1">
    <citation type="submission" date="2016-06" db="EMBL/GenBank/DDBJ databases">
        <title>Evolution of pathogenesis and genome organization in the Tremellales.</title>
        <authorList>
            <person name="Cuomo C."/>
            <person name="Litvintseva A."/>
            <person name="Heitman J."/>
            <person name="Chen Y."/>
            <person name="Sun S."/>
            <person name="Springer D."/>
            <person name="Dromer F."/>
            <person name="Young S."/>
            <person name="Zeng Q."/>
            <person name="Chapman S."/>
            <person name="Gujja S."/>
            <person name="Saif S."/>
            <person name="Birren B."/>
        </authorList>
    </citation>
    <scope>NUCLEOTIDE SEQUENCE [LARGE SCALE GENOMIC DNA]</scope>
    <source>
        <strain evidence="4 5">ATCC 28783</strain>
    </source>
</reference>
<dbReference type="InterPro" id="IPR050904">
    <property type="entry name" value="Adhesion/Biosynth-related"/>
</dbReference>
<gene>
    <name evidence="4" type="ORF">M231_01584</name>
</gene>
<dbReference type="Gene3D" id="2.30.180.10">
    <property type="entry name" value="FAS1 domain"/>
    <property type="match status" value="2"/>
</dbReference>
<accession>A0A4Q1BT04</accession>
<evidence type="ECO:0000256" key="1">
    <source>
        <dbReference type="SAM" id="MobiDB-lite"/>
    </source>
</evidence>
<organism evidence="4 5">
    <name type="scientific">Tremella mesenterica</name>
    <name type="common">Jelly fungus</name>
    <dbReference type="NCBI Taxonomy" id="5217"/>
    <lineage>
        <taxon>Eukaryota</taxon>
        <taxon>Fungi</taxon>
        <taxon>Dikarya</taxon>
        <taxon>Basidiomycota</taxon>
        <taxon>Agaricomycotina</taxon>
        <taxon>Tremellomycetes</taxon>
        <taxon>Tremellales</taxon>
        <taxon>Tremellaceae</taxon>
        <taxon>Tremella</taxon>
    </lineage>
</organism>
<dbReference type="GO" id="GO:0005615">
    <property type="term" value="C:extracellular space"/>
    <property type="evidence" value="ECO:0007669"/>
    <property type="project" value="TreeGrafter"/>
</dbReference>